<name>A0ABY1H6I3_9STAP</name>
<comment type="caution">
    <text evidence="1">The sequence shown here is derived from an EMBL/GenBank/DDBJ whole genome shotgun (WGS) entry which is preliminary data.</text>
</comment>
<gene>
    <name evidence="1" type="ORF">SAMN03097721_02389</name>
</gene>
<evidence type="ECO:0000313" key="2">
    <source>
        <dbReference type="Proteomes" id="UP000182665"/>
    </source>
</evidence>
<accession>A0ABY1H6I3</accession>
<evidence type="ECO:0000313" key="1">
    <source>
        <dbReference type="EMBL" id="SFZ78704.1"/>
    </source>
</evidence>
<dbReference type="EMBL" id="FPKT01000010">
    <property type="protein sequence ID" value="SFZ78704.1"/>
    <property type="molecule type" value="Genomic_DNA"/>
</dbReference>
<dbReference type="Proteomes" id="UP000182665">
    <property type="component" value="Unassembled WGS sequence"/>
</dbReference>
<proteinExistence type="predicted"/>
<sequence length="41" mass="4559">MKVMLTGATGNLGTHITNQAVEHKMKEFYIGVRNLDKVPTD</sequence>
<dbReference type="SUPFAM" id="SSF51735">
    <property type="entry name" value="NAD(P)-binding Rossmann-fold domains"/>
    <property type="match status" value="1"/>
</dbReference>
<reference evidence="1 2" key="1">
    <citation type="submission" date="2016-11" db="EMBL/GenBank/DDBJ databases">
        <authorList>
            <person name="Varghese N."/>
            <person name="Submissions S."/>
        </authorList>
    </citation>
    <scope>NUCLEOTIDE SEQUENCE [LARGE SCALE GENOMIC DNA]</scope>
    <source>
        <strain evidence="1 2">NFIX07</strain>
    </source>
</reference>
<organism evidence="1 2">
    <name type="scientific">Staphylococcus pasteuri</name>
    <dbReference type="NCBI Taxonomy" id="45972"/>
    <lineage>
        <taxon>Bacteria</taxon>
        <taxon>Bacillati</taxon>
        <taxon>Bacillota</taxon>
        <taxon>Bacilli</taxon>
        <taxon>Bacillales</taxon>
        <taxon>Staphylococcaceae</taxon>
        <taxon>Staphylococcus</taxon>
    </lineage>
</organism>
<dbReference type="Gene3D" id="3.40.50.720">
    <property type="entry name" value="NAD(P)-binding Rossmann-like Domain"/>
    <property type="match status" value="1"/>
</dbReference>
<keyword evidence="2" id="KW-1185">Reference proteome</keyword>
<protein>
    <submittedName>
        <fullName evidence="1">Uncharacterized protein</fullName>
    </submittedName>
</protein>
<dbReference type="InterPro" id="IPR036291">
    <property type="entry name" value="NAD(P)-bd_dom_sf"/>
</dbReference>